<keyword evidence="4" id="KW-0812">Transmembrane</keyword>
<dbReference type="SUPFAM" id="SSF55073">
    <property type="entry name" value="Nucleotide cyclase"/>
    <property type="match status" value="1"/>
</dbReference>
<keyword evidence="4" id="KW-1133">Transmembrane helix</keyword>
<dbReference type="InterPro" id="IPR000700">
    <property type="entry name" value="PAS-assoc_C"/>
</dbReference>
<dbReference type="OrthoDB" id="9803824at2"/>
<dbReference type="GO" id="GO:0005886">
    <property type="term" value="C:plasma membrane"/>
    <property type="evidence" value="ECO:0007669"/>
    <property type="project" value="TreeGrafter"/>
</dbReference>
<dbReference type="PANTHER" id="PTHR45138:SF9">
    <property type="entry name" value="DIGUANYLATE CYCLASE DGCM-RELATED"/>
    <property type="match status" value="1"/>
</dbReference>
<feature type="transmembrane region" description="Helical" evidence="4">
    <location>
        <begin position="67"/>
        <end position="86"/>
    </location>
</feature>
<name>A0A4R3N8M2_9GAMM</name>
<dbReference type="InterPro" id="IPR029787">
    <property type="entry name" value="Nucleotide_cyclase"/>
</dbReference>
<dbReference type="NCBIfam" id="TIGR00229">
    <property type="entry name" value="sensory_box"/>
    <property type="match status" value="1"/>
</dbReference>
<dbReference type="FunFam" id="3.30.70.270:FF:000001">
    <property type="entry name" value="Diguanylate cyclase domain protein"/>
    <property type="match status" value="1"/>
</dbReference>
<dbReference type="InterPro" id="IPR043128">
    <property type="entry name" value="Rev_trsase/Diguanyl_cyclase"/>
</dbReference>
<proteinExistence type="predicted"/>
<dbReference type="PROSITE" id="PS50887">
    <property type="entry name" value="GGDEF"/>
    <property type="match status" value="1"/>
</dbReference>
<evidence type="ECO:0000256" key="4">
    <source>
        <dbReference type="SAM" id="Phobius"/>
    </source>
</evidence>
<comment type="cofactor">
    <cofactor evidence="1">
        <name>Mg(2+)</name>
        <dbReference type="ChEBI" id="CHEBI:18420"/>
    </cofactor>
</comment>
<dbReference type="EMBL" id="SMAP01000003">
    <property type="protein sequence ID" value="TCT24861.1"/>
    <property type="molecule type" value="Genomic_DNA"/>
</dbReference>
<dbReference type="InterPro" id="IPR013656">
    <property type="entry name" value="PAS_4"/>
</dbReference>
<dbReference type="GO" id="GO:0043709">
    <property type="term" value="P:cell adhesion involved in single-species biofilm formation"/>
    <property type="evidence" value="ECO:0007669"/>
    <property type="project" value="TreeGrafter"/>
</dbReference>
<gene>
    <name evidence="8" type="ORF">EDC34_103205</name>
</gene>
<dbReference type="CDD" id="cd01949">
    <property type="entry name" value="GGDEF"/>
    <property type="match status" value="1"/>
</dbReference>
<dbReference type="PROSITE" id="PS50113">
    <property type="entry name" value="PAC"/>
    <property type="match status" value="1"/>
</dbReference>
<feature type="transmembrane region" description="Helical" evidence="4">
    <location>
        <begin position="27"/>
        <end position="44"/>
    </location>
</feature>
<dbReference type="EC" id="2.7.7.65" evidence="2"/>
<evidence type="ECO:0000256" key="1">
    <source>
        <dbReference type="ARBA" id="ARBA00001946"/>
    </source>
</evidence>
<dbReference type="InterPro" id="IPR000160">
    <property type="entry name" value="GGDEF_dom"/>
</dbReference>
<comment type="caution">
    <text evidence="8">The sequence shown here is derived from an EMBL/GenBank/DDBJ whole genome shotgun (WGS) entry which is preliminary data.</text>
</comment>
<dbReference type="GO" id="GO:1902201">
    <property type="term" value="P:negative regulation of bacterial-type flagellum-dependent cell motility"/>
    <property type="evidence" value="ECO:0007669"/>
    <property type="project" value="TreeGrafter"/>
</dbReference>
<dbReference type="CDD" id="cd00130">
    <property type="entry name" value="PAS"/>
    <property type="match status" value="1"/>
</dbReference>
<dbReference type="PROSITE" id="PS50112">
    <property type="entry name" value="PAS"/>
    <property type="match status" value="1"/>
</dbReference>
<dbReference type="InterPro" id="IPR050469">
    <property type="entry name" value="Diguanylate_Cyclase"/>
</dbReference>
<dbReference type="NCBIfam" id="TIGR00254">
    <property type="entry name" value="GGDEF"/>
    <property type="match status" value="1"/>
</dbReference>
<dbReference type="Proteomes" id="UP000295414">
    <property type="component" value="Unassembled WGS sequence"/>
</dbReference>
<evidence type="ECO:0000313" key="9">
    <source>
        <dbReference type="Proteomes" id="UP000295414"/>
    </source>
</evidence>
<organism evidence="8 9">
    <name type="scientific">Thermomonas haemolytica</name>
    <dbReference type="NCBI Taxonomy" id="141949"/>
    <lineage>
        <taxon>Bacteria</taxon>
        <taxon>Pseudomonadati</taxon>
        <taxon>Pseudomonadota</taxon>
        <taxon>Gammaproteobacteria</taxon>
        <taxon>Lysobacterales</taxon>
        <taxon>Lysobacteraceae</taxon>
        <taxon>Thermomonas</taxon>
    </lineage>
</organism>
<protein>
    <recommendedName>
        <fullName evidence="2">diguanylate cyclase</fullName>
        <ecNumber evidence="2">2.7.7.65</ecNumber>
    </recommendedName>
</protein>
<dbReference type="Gene3D" id="3.30.450.20">
    <property type="entry name" value="PAS domain"/>
    <property type="match status" value="1"/>
</dbReference>
<keyword evidence="4" id="KW-0472">Membrane</keyword>
<dbReference type="SMART" id="SM00091">
    <property type="entry name" value="PAS"/>
    <property type="match status" value="1"/>
</dbReference>
<evidence type="ECO:0000259" key="5">
    <source>
        <dbReference type="PROSITE" id="PS50112"/>
    </source>
</evidence>
<dbReference type="Pfam" id="PF00990">
    <property type="entry name" value="GGDEF"/>
    <property type="match status" value="1"/>
</dbReference>
<feature type="domain" description="PAS" evidence="5">
    <location>
        <begin position="106"/>
        <end position="161"/>
    </location>
</feature>
<dbReference type="GO" id="GO:0052621">
    <property type="term" value="F:diguanylate cyclase activity"/>
    <property type="evidence" value="ECO:0007669"/>
    <property type="project" value="UniProtKB-EC"/>
</dbReference>
<dbReference type="AlphaFoldDB" id="A0A4R3N8M2"/>
<dbReference type="Gene3D" id="3.30.70.270">
    <property type="match status" value="1"/>
</dbReference>
<dbReference type="SUPFAM" id="SSF55785">
    <property type="entry name" value="PYP-like sensor domain (PAS domain)"/>
    <property type="match status" value="1"/>
</dbReference>
<dbReference type="Pfam" id="PF08448">
    <property type="entry name" value="PAS_4"/>
    <property type="match status" value="1"/>
</dbReference>
<evidence type="ECO:0000256" key="2">
    <source>
        <dbReference type="ARBA" id="ARBA00012528"/>
    </source>
</evidence>
<dbReference type="SMART" id="SM00267">
    <property type="entry name" value="GGDEF"/>
    <property type="match status" value="1"/>
</dbReference>
<sequence length="399" mass="44104">MGNGAPGSVSTAARGGAALLRLAANKALLVALVYLLLGMVWILWSDRVVEALFEDAVQLTRAQTWKGWLYVAATAVLLYAVLYRLLRDEATHRLRQQRQREDLDLLNQFRESIIDNANIWLNVLDAQARITVWNKAAEQISGYRREEVIGGDAVWEWLYPDPDYRADIARRVRAILDEGAEVEGFETHIRCKDGQVKTMAWNQRRFFDERGQVGSIAIGQDITERKRLQEELERMAVHDPLTGLYNRREFELLAARRFADCVEAGHPYSLLWVDIDEFKAVNDRFGHQVGDEVLCGVAGVLQAVVGGQGIAARYGGDELVVALPAVALPEARALGEIVRQRVQAARLLADCDADAALTVSIGAAQRDAAMHDLMALASAADAAMYRAKAGGRNRVCGPA</sequence>
<accession>A0A4R3N8M2</accession>
<evidence type="ECO:0000259" key="6">
    <source>
        <dbReference type="PROSITE" id="PS50113"/>
    </source>
</evidence>
<comment type="catalytic activity">
    <reaction evidence="3">
        <text>2 GTP = 3',3'-c-di-GMP + 2 diphosphate</text>
        <dbReference type="Rhea" id="RHEA:24898"/>
        <dbReference type="ChEBI" id="CHEBI:33019"/>
        <dbReference type="ChEBI" id="CHEBI:37565"/>
        <dbReference type="ChEBI" id="CHEBI:58805"/>
        <dbReference type="EC" id="2.7.7.65"/>
    </reaction>
</comment>
<evidence type="ECO:0000259" key="7">
    <source>
        <dbReference type="PROSITE" id="PS50887"/>
    </source>
</evidence>
<feature type="domain" description="GGDEF" evidence="7">
    <location>
        <begin position="266"/>
        <end position="399"/>
    </location>
</feature>
<dbReference type="InterPro" id="IPR000014">
    <property type="entry name" value="PAS"/>
</dbReference>
<dbReference type="InterPro" id="IPR035965">
    <property type="entry name" value="PAS-like_dom_sf"/>
</dbReference>
<keyword evidence="9" id="KW-1185">Reference proteome</keyword>
<evidence type="ECO:0000313" key="8">
    <source>
        <dbReference type="EMBL" id="TCT24861.1"/>
    </source>
</evidence>
<reference evidence="8 9" key="1">
    <citation type="submission" date="2019-03" db="EMBL/GenBank/DDBJ databases">
        <title>Genomic Encyclopedia of Type Strains, Phase IV (KMG-IV): sequencing the most valuable type-strain genomes for metagenomic binning, comparative biology and taxonomic classification.</title>
        <authorList>
            <person name="Goeker M."/>
        </authorList>
    </citation>
    <scope>NUCLEOTIDE SEQUENCE [LARGE SCALE GENOMIC DNA]</scope>
    <source>
        <strain evidence="8 9">DSM 13605</strain>
    </source>
</reference>
<evidence type="ECO:0000256" key="3">
    <source>
        <dbReference type="ARBA" id="ARBA00034247"/>
    </source>
</evidence>
<feature type="domain" description="PAC" evidence="6">
    <location>
        <begin position="183"/>
        <end position="234"/>
    </location>
</feature>
<dbReference type="PANTHER" id="PTHR45138">
    <property type="entry name" value="REGULATORY COMPONENTS OF SENSORY TRANSDUCTION SYSTEM"/>
    <property type="match status" value="1"/>
</dbReference>